<dbReference type="Gene3D" id="1.10.10.10">
    <property type="entry name" value="Winged helix-like DNA-binding domain superfamily/Winged helix DNA-binding domain"/>
    <property type="match status" value="1"/>
</dbReference>
<reference evidence="3 4" key="1">
    <citation type="submission" date="2016-10" db="EMBL/GenBank/DDBJ databases">
        <authorList>
            <person name="de Groot N.N."/>
        </authorList>
    </citation>
    <scope>NUCLEOTIDE SEQUENCE [LARGE SCALE GENOMIC DNA]</scope>
    <source>
        <strain evidence="3 4">DSM 23142</strain>
    </source>
</reference>
<proteinExistence type="predicted"/>
<gene>
    <name evidence="3" type="ORF">SAMN04489810_2362</name>
</gene>
<dbReference type="CDD" id="cd00090">
    <property type="entry name" value="HTH_ARSR"/>
    <property type="match status" value="1"/>
</dbReference>
<dbReference type="Proteomes" id="UP000199009">
    <property type="component" value="Chromosome I"/>
</dbReference>
<evidence type="ECO:0000313" key="3">
    <source>
        <dbReference type="EMBL" id="SDH19903.1"/>
    </source>
</evidence>
<dbReference type="InterPro" id="IPR001845">
    <property type="entry name" value="HTH_ArsR_DNA-bd_dom"/>
</dbReference>
<dbReference type="GO" id="GO:0003700">
    <property type="term" value="F:DNA-binding transcription factor activity"/>
    <property type="evidence" value="ECO:0007669"/>
    <property type="project" value="InterPro"/>
</dbReference>
<dbReference type="SUPFAM" id="SSF46785">
    <property type="entry name" value="Winged helix' DNA-binding domain"/>
    <property type="match status" value="1"/>
</dbReference>
<dbReference type="STRING" id="370764.SAMN04489810_2362"/>
<dbReference type="EMBL" id="LT629692">
    <property type="protein sequence ID" value="SDH19903.1"/>
    <property type="molecule type" value="Genomic_DNA"/>
</dbReference>
<dbReference type="InterPro" id="IPR011991">
    <property type="entry name" value="ArsR-like_HTH"/>
</dbReference>
<feature type="domain" description="HTH arsR-type" evidence="2">
    <location>
        <begin position="44"/>
        <end position="151"/>
    </location>
</feature>
<feature type="region of interest" description="Disordered" evidence="1">
    <location>
        <begin position="1"/>
        <end position="38"/>
    </location>
</feature>
<organism evidence="3 4">
    <name type="scientific">Microbacterium pygmaeum</name>
    <dbReference type="NCBI Taxonomy" id="370764"/>
    <lineage>
        <taxon>Bacteria</taxon>
        <taxon>Bacillati</taxon>
        <taxon>Actinomycetota</taxon>
        <taxon>Actinomycetes</taxon>
        <taxon>Micrococcales</taxon>
        <taxon>Microbacteriaceae</taxon>
        <taxon>Microbacterium</taxon>
    </lineage>
</organism>
<feature type="compositionally biased region" description="Basic and acidic residues" evidence="1">
    <location>
        <begin position="21"/>
        <end position="38"/>
    </location>
</feature>
<sequence length="228" mass="25450">MLAKASLHRYREGMENEQADAADRDAPEIASEQRHQSDRVLDTGALRALAHPLRVRMYDILSQYGPQTASSLAALLDESSGSTSYHLRALAKHDLIRECADRGTGRERWWERPTGGVSFANEDAVKTPAGRSATQIVMNEVLRNRQEQLMEFVNRGLLTNDPSPWREGAMISTATARLTPEQSKELSHKIMALIDDAVDRFRDQTGEDVRPVTIRADLFPLPELGEAS</sequence>
<dbReference type="SMART" id="SM00418">
    <property type="entry name" value="HTH_ARSR"/>
    <property type="match status" value="1"/>
</dbReference>
<evidence type="ECO:0000256" key="1">
    <source>
        <dbReference type="SAM" id="MobiDB-lite"/>
    </source>
</evidence>
<evidence type="ECO:0000259" key="2">
    <source>
        <dbReference type="SMART" id="SM00418"/>
    </source>
</evidence>
<dbReference type="InterPro" id="IPR036390">
    <property type="entry name" value="WH_DNA-bd_sf"/>
</dbReference>
<dbReference type="InterPro" id="IPR036388">
    <property type="entry name" value="WH-like_DNA-bd_sf"/>
</dbReference>
<name>A0A1G8AGC4_9MICO</name>
<protein>
    <submittedName>
        <fullName evidence="3">Helix-turn-helix domain-containing protein</fullName>
    </submittedName>
</protein>
<dbReference type="Pfam" id="PF12840">
    <property type="entry name" value="HTH_20"/>
    <property type="match status" value="1"/>
</dbReference>
<evidence type="ECO:0000313" key="4">
    <source>
        <dbReference type="Proteomes" id="UP000199009"/>
    </source>
</evidence>
<keyword evidence="4" id="KW-1185">Reference proteome</keyword>
<dbReference type="AlphaFoldDB" id="A0A1G8AGC4"/>
<accession>A0A1G8AGC4</accession>